<protein>
    <submittedName>
        <fullName evidence="1">Uncharacterized protein</fullName>
    </submittedName>
</protein>
<accession>A0A417ZG68</accession>
<dbReference type="Proteomes" id="UP000284109">
    <property type="component" value="Unassembled WGS sequence"/>
</dbReference>
<dbReference type="OrthoDB" id="2322746at2"/>
<gene>
    <name evidence="1" type="ORF">DS831_06025</name>
</gene>
<name>A0A417ZG68_9LACO</name>
<evidence type="ECO:0000313" key="1">
    <source>
        <dbReference type="EMBL" id="RHW50272.1"/>
    </source>
</evidence>
<keyword evidence="2" id="KW-1185">Reference proteome</keyword>
<organism evidence="1 2">
    <name type="scientific">Bombilactobacillus bombi</name>
    <dbReference type="NCBI Taxonomy" id="1303590"/>
    <lineage>
        <taxon>Bacteria</taxon>
        <taxon>Bacillati</taxon>
        <taxon>Bacillota</taxon>
        <taxon>Bacilli</taxon>
        <taxon>Lactobacillales</taxon>
        <taxon>Lactobacillaceae</taxon>
        <taxon>Bombilactobacillus</taxon>
    </lineage>
</organism>
<dbReference type="AlphaFoldDB" id="A0A417ZG68"/>
<evidence type="ECO:0000313" key="2">
    <source>
        <dbReference type="Proteomes" id="UP000284109"/>
    </source>
</evidence>
<dbReference type="EMBL" id="QOCR01000004">
    <property type="protein sequence ID" value="RHW50272.1"/>
    <property type="molecule type" value="Genomic_DNA"/>
</dbReference>
<sequence>MGDILPILWFDKVTIIGTKPHKHGSFTNNEDAVIVQDEPAKVILKDIKPSEQSFFGTDEYDAKLLIRNDIKIPAGAKIVVTDVNGNKVQYIRSSKGYGGYVSHQEVAMIRDEKASDNVQ</sequence>
<proteinExistence type="predicted"/>
<comment type="caution">
    <text evidence="1">The sequence shown here is derived from an EMBL/GenBank/DDBJ whole genome shotgun (WGS) entry which is preliminary data.</text>
</comment>
<reference evidence="1 2" key="1">
    <citation type="submission" date="2018-07" db="EMBL/GenBank/DDBJ databases">
        <title>Genome sequences of six Lactobacillus spp. isolated from bumble bee guts.</title>
        <authorList>
            <person name="Motta E.V.S."/>
            <person name="Moran N.A."/>
        </authorList>
    </citation>
    <scope>NUCLEOTIDE SEQUENCE [LARGE SCALE GENOMIC DNA]</scope>
    <source>
        <strain evidence="1 2">BI-1.1</strain>
    </source>
</reference>